<dbReference type="UniPathway" id="UPA00098">
    <property type="reaction ID" value="UER00359"/>
</dbReference>
<evidence type="ECO:0000313" key="11">
    <source>
        <dbReference type="Proteomes" id="UP000018227"/>
    </source>
</evidence>
<evidence type="ECO:0000256" key="3">
    <source>
        <dbReference type="ARBA" id="ARBA00022650"/>
    </source>
</evidence>
<dbReference type="AlphaFoldDB" id="V2XP35"/>
<comment type="subcellular location">
    <subcellularLocation>
        <location evidence="8">Cytoplasm</location>
    </subcellularLocation>
</comment>
<dbReference type="InterPro" id="IPR036393">
    <property type="entry name" value="AceGlu_kinase-like_sf"/>
</dbReference>
<dbReference type="FunFam" id="3.40.1160.10:FF:000018">
    <property type="entry name" value="Glutamate 5-kinase"/>
    <property type="match status" value="1"/>
</dbReference>
<dbReference type="CDD" id="cd04242">
    <property type="entry name" value="AAK_G5K_ProB"/>
    <property type="match status" value="1"/>
</dbReference>
<gene>
    <name evidence="8" type="primary">proB</name>
    <name evidence="10" type="ORF">GCWU0000282_001112</name>
</gene>
<evidence type="ECO:0000256" key="1">
    <source>
        <dbReference type="ARBA" id="ARBA00022490"/>
    </source>
</evidence>
<keyword evidence="7 8" id="KW-0067">ATP-binding</keyword>
<feature type="binding site" evidence="8">
    <location>
        <begin position="217"/>
        <end position="223"/>
    </location>
    <ligand>
        <name>ATP</name>
        <dbReference type="ChEBI" id="CHEBI:30616"/>
    </ligand>
</feature>
<dbReference type="eggNOG" id="COG0263">
    <property type="taxonomic scope" value="Bacteria"/>
</dbReference>
<comment type="function">
    <text evidence="8">Catalyzes the transfer of a phosphate group to glutamate to form L-glutamate 5-phosphate.</text>
</comment>
<comment type="catalytic activity">
    <reaction evidence="8">
        <text>L-glutamate + ATP = L-glutamyl 5-phosphate + ADP</text>
        <dbReference type="Rhea" id="RHEA:14877"/>
        <dbReference type="ChEBI" id="CHEBI:29985"/>
        <dbReference type="ChEBI" id="CHEBI:30616"/>
        <dbReference type="ChEBI" id="CHEBI:58274"/>
        <dbReference type="ChEBI" id="CHEBI:456216"/>
        <dbReference type="EC" id="2.7.2.11"/>
    </reaction>
</comment>
<reference evidence="10 11" key="1">
    <citation type="submission" date="2013-06" db="EMBL/GenBank/DDBJ databases">
        <authorList>
            <person name="Weinstock G."/>
            <person name="Sodergren E."/>
            <person name="Clifton S."/>
            <person name="Fulton L."/>
            <person name="Fulton B."/>
            <person name="Courtney L."/>
            <person name="Fronick C."/>
            <person name="Harrison M."/>
            <person name="Strong C."/>
            <person name="Farmer C."/>
            <person name="Delahaunty K."/>
            <person name="Markovic C."/>
            <person name="Hall O."/>
            <person name="Minx P."/>
            <person name="Tomlinson C."/>
            <person name="Mitreva M."/>
            <person name="Nelson J."/>
            <person name="Hou S."/>
            <person name="Wollam A."/>
            <person name="Pepin K.H."/>
            <person name="Johnson M."/>
            <person name="Bhonagiri V."/>
            <person name="Nash W.E."/>
            <person name="Warren W."/>
            <person name="Chinwalla A."/>
            <person name="Mardis E.R."/>
            <person name="Wilson R.K."/>
        </authorList>
    </citation>
    <scope>NUCLEOTIDE SEQUENCE [LARGE SCALE GENOMIC DNA]</scope>
    <source>
        <strain evidence="10 11">ATCC 51271</strain>
    </source>
</reference>
<dbReference type="Pfam" id="PF00696">
    <property type="entry name" value="AA_kinase"/>
    <property type="match status" value="1"/>
</dbReference>
<accession>V2XP35</accession>
<dbReference type="PANTHER" id="PTHR43654:SF1">
    <property type="entry name" value="ISOPENTENYL PHOSPHATE KINASE"/>
    <property type="match status" value="1"/>
</dbReference>
<comment type="similarity">
    <text evidence="8">Belongs to the glutamate 5-kinase family.</text>
</comment>
<keyword evidence="6 8" id="KW-0418">Kinase</keyword>
<dbReference type="NCBIfam" id="TIGR01027">
    <property type="entry name" value="proB"/>
    <property type="match status" value="1"/>
</dbReference>
<feature type="domain" description="Aspartate/glutamate/uridylate kinase" evidence="9">
    <location>
        <begin position="6"/>
        <end position="240"/>
    </location>
</feature>
<dbReference type="InterPro" id="IPR001057">
    <property type="entry name" value="Glu/AcGlu_kinase"/>
</dbReference>
<feature type="binding site" evidence="8">
    <location>
        <begin position="175"/>
        <end position="176"/>
    </location>
    <ligand>
        <name>ATP</name>
        <dbReference type="ChEBI" id="CHEBI:30616"/>
    </ligand>
</feature>
<evidence type="ECO:0000256" key="6">
    <source>
        <dbReference type="ARBA" id="ARBA00022777"/>
    </source>
</evidence>
<sequence>MNLDKKRIVVKVGTSTITNEDGSINFRVIDRLCRVLAEIDNMGYKVVLVSSGAIGLGVNKLRLPEKPTETRMKQAAAAVGQCGLMHIYDKFFGEYGKLVAQILFTSDDLEVSEKGENLSNTLEALIENGVIPIVNENDSLSYNEIISKKKIFGDNDMLSAIVANVIRSGKLIILSDIEGLYDCNPKDNPEAKLISRVENIDETVLSLAGGAGSARGTGGMISKLDAASHATDNGIDTLIIYGREPEKIYDIIDGKKIGTLFVGKEG</sequence>
<evidence type="ECO:0000256" key="2">
    <source>
        <dbReference type="ARBA" id="ARBA00022605"/>
    </source>
</evidence>
<comment type="caution">
    <text evidence="10">The sequence shown here is derived from an EMBL/GenBank/DDBJ whole genome shotgun (WGS) entry which is preliminary data.</text>
</comment>
<dbReference type="HOGENOM" id="CLU_025400_0_2_9"/>
<proteinExistence type="inferred from homology"/>
<evidence type="ECO:0000259" key="9">
    <source>
        <dbReference type="Pfam" id="PF00696"/>
    </source>
</evidence>
<dbReference type="PANTHER" id="PTHR43654">
    <property type="entry name" value="GLUTAMATE 5-KINASE"/>
    <property type="match status" value="1"/>
</dbReference>
<organism evidence="10 11">
    <name type="scientific">Catonella morbi ATCC 51271</name>
    <dbReference type="NCBI Taxonomy" id="592026"/>
    <lineage>
        <taxon>Bacteria</taxon>
        <taxon>Bacillati</taxon>
        <taxon>Bacillota</taxon>
        <taxon>Clostridia</taxon>
        <taxon>Lachnospirales</taxon>
        <taxon>Lachnospiraceae</taxon>
        <taxon>Catonella</taxon>
    </lineage>
</organism>
<dbReference type="InterPro" id="IPR019797">
    <property type="entry name" value="Glutamate_5-kinase_CS"/>
</dbReference>
<evidence type="ECO:0000256" key="4">
    <source>
        <dbReference type="ARBA" id="ARBA00022679"/>
    </source>
</evidence>
<dbReference type="EC" id="2.7.2.11" evidence="8"/>
<dbReference type="PROSITE" id="PS00902">
    <property type="entry name" value="GLUTAMATE_5_KINASE"/>
    <property type="match status" value="1"/>
</dbReference>
<name>V2XP35_9FIRM</name>
<keyword evidence="2 8" id="KW-0028">Amino-acid biosynthesis</keyword>
<evidence type="ECO:0000256" key="5">
    <source>
        <dbReference type="ARBA" id="ARBA00022741"/>
    </source>
</evidence>
<dbReference type="Gene3D" id="3.40.1160.10">
    <property type="entry name" value="Acetylglutamate kinase-like"/>
    <property type="match status" value="1"/>
</dbReference>
<dbReference type="Proteomes" id="UP000018227">
    <property type="component" value="Unassembled WGS sequence"/>
</dbReference>
<dbReference type="GO" id="GO:0004349">
    <property type="term" value="F:glutamate 5-kinase activity"/>
    <property type="evidence" value="ECO:0007669"/>
    <property type="project" value="UniProtKB-UniRule"/>
</dbReference>
<feature type="binding site" evidence="8">
    <location>
        <position position="11"/>
    </location>
    <ligand>
        <name>ATP</name>
        <dbReference type="ChEBI" id="CHEBI:30616"/>
    </ligand>
</feature>
<dbReference type="EMBL" id="ACIL03000007">
    <property type="protein sequence ID" value="ESL03944.1"/>
    <property type="molecule type" value="Genomic_DNA"/>
</dbReference>
<dbReference type="SUPFAM" id="SSF53633">
    <property type="entry name" value="Carbamate kinase-like"/>
    <property type="match status" value="1"/>
</dbReference>
<dbReference type="OrthoDB" id="9804434at2"/>
<evidence type="ECO:0000256" key="8">
    <source>
        <dbReference type="HAMAP-Rule" id="MF_00456"/>
    </source>
</evidence>
<dbReference type="RefSeq" id="WP_023353993.1">
    <property type="nucleotide sequence ID" value="NZ_KI535367.1"/>
</dbReference>
<dbReference type="InterPro" id="IPR011529">
    <property type="entry name" value="Glu_5kinase"/>
</dbReference>
<dbReference type="GO" id="GO:0005524">
    <property type="term" value="F:ATP binding"/>
    <property type="evidence" value="ECO:0007669"/>
    <property type="project" value="UniProtKB-KW"/>
</dbReference>
<feature type="binding site" evidence="8">
    <location>
        <position position="155"/>
    </location>
    <ligand>
        <name>substrate</name>
    </ligand>
</feature>
<feature type="binding site" evidence="8">
    <location>
        <position position="138"/>
    </location>
    <ligand>
        <name>substrate</name>
    </ligand>
</feature>
<dbReference type="PIRSF" id="PIRSF000729">
    <property type="entry name" value="GK"/>
    <property type="match status" value="1"/>
</dbReference>
<dbReference type="PRINTS" id="PR00474">
    <property type="entry name" value="GLU5KINASE"/>
</dbReference>
<dbReference type="GO" id="GO:0055129">
    <property type="term" value="P:L-proline biosynthetic process"/>
    <property type="evidence" value="ECO:0007669"/>
    <property type="project" value="UniProtKB-UniRule"/>
</dbReference>
<dbReference type="GO" id="GO:0005829">
    <property type="term" value="C:cytosol"/>
    <property type="evidence" value="ECO:0007669"/>
    <property type="project" value="TreeGrafter"/>
</dbReference>
<dbReference type="HAMAP" id="MF_00456">
    <property type="entry name" value="ProB"/>
    <property type="match status" value="1"/>
</dbReference>
<keyword evidence="3 8" id="KW-0641">Proline biosynthesis</keyword>
<comment type="pathway">
    <text evidence="8">Amino-acid biosynthesis; L-proline biosynthesis; L-glutamate 5-semialdehyde from L-glutamate: step 1/2.</text>
</comment>
<keyword evidence="1 8" id="KW-0963">Cytoplasm</keyword>
<dbReference type="InterPro" id="IPR001048">
    <property type="entry name" value="Asp/Glu/Uridylate_kinase"/>
</dbReference>
<dbReference type="STRING" id="592026.GCWU0000282_001112"/>
<feature type="binding site" evidence="8">
    <location>
        <position position="51"/>
    </location>
    <ligand>
        <name>substrate</name>
    </ligand>
</feature>
<protein>
    <recommendedName>
        <fullName evidence="8">Glutamate 5-kinase</fullName>
        <ecNumber evidence="8">2.7.2.11</ecNumber>
    </recommendedName>
    <alternativeName>
        <fullName evidence="8">Gamma-glutamyl kinase</fullName>
        <shortName evidence="8">GK</shortName>
    </alternativeName>
</protein>
<keyword evidence="4 8" id="KW-0808">Transferase</keyword>
<dbReference type="InterPro" id="IPR005715">
    <property type="entry name" value="Glu_5kinase/COase_Synthase"/>
</dbReference>
<evidence type="ECO:0000256" key="7">
    <source>
        <dbReference type="ARBA" id="ARBA00022840"/>
    </source>
</evidence>
<keyword evidence="11" id="KW-1185">Reference proteome</keyword>
<dbReference type="InterPro" id="IPR041739">
    <property type="entry name" value="G5K_ProB"/>
</dbReference>
<keyword evidence="5 8" id="KW-0547">Nucleotide-binding</keyword>
<evidence type="ECO:0000313" key="10">
    <source>
        <dbReference type="EMBL" id="ESL03944.1"/>
    </source>
</evidence>